<keyword evidence="2" id="KW-1185">Reference proteome</keyword>
<evidence type="ECO:0000313" key="2">
    <source>
        <dbReference type="Proteomes" id="UP000515202"/>
    </source>
</evidence>
<reference evidence="3" key="1">
    <citation type="submission" date="2025-08" db="UniProtKB">
        <authorList>
            <consortium name="RefSeq"/>
        </authorList>
    </citation>
    <scope>IDENTIFICATION</scope>
    <source>
        <tissue evidence="3">Kidney</tissue>
    </source>
</reference>
<evidence type="ECO:0000313" key="3">
    <source>
        <dbReference type="RefSeq" id="XP_023384777.1"/>
    </source>
</evidence>
<dbReference type="InterPro" id="IPR039880">
    <property type="entry name" value="CHCT1-like"/>
</dbReference>
<dbReference type="AlphaFoldDB" id="A0A6P6CBJ4"/>
<dbReference type="OrthoDB" id="5857104at2759"/>
<dbReference type="KEGG" id="pvp:111738055"/>
<feature type="compositionally biased region" description="Basic and acidic residues" evidence="1">
    <location>
        <begin position="208"/>
        <end position="231"/>
    </location>
</feature>
<feature type="region of interest" description="Disordered" evidence="1">
    <location>
        <begin position="79"/>
        <end position="148"/>
    </location>
</feature>
<proteinExistence type="predicted"/>
<dbReference type="Proteomes" id="UP000515202">
    <property type="component" value="Unplaced"/>
</dbReference>
<organism evidence="2 3">
    <name type="scientific">Pteropus vampyrus</name>
    <name type="common">Large flying fox</name>
    <dbReference type="NCBI Taxonomy" id="132908"/>
    <lineage>
        <taxon>Eukaryota</taxon>
        <taxon>Metazoa</taxon>
        <taxon>Chordata</taxon>
        <taxon>Craniata</taxon>
        <taxon>Vertebrata</taxon>
        <taxon>Euteleostomi</taxon>
        <taxon>Mammalia</taxon>
        <taxon>Eutheria</taxon>
        <taxon>Laurasiatheria</taxon>
        <taxon>Chiroptera</taxon>
        <taxon>Yinpterochiroptera</taxon>
        <taxon>Pteropodoidea</taxon>
        <taxon>Pteropodidae</taxon>
        <taxon>Pteropodinae</taxon>
        <taxon>Pteropus</taxon>
    </lineage>
</organism>
<sequence length="231" mass="26539">MVLVLLGPTGVSENSSQPGHLSRAPGGGIQQSLHVLLQVLISGTWPSRSEQPRELCASVHTPCILSLWFPFTLQEQKKKDDVVGGKKPFRPEASGSSRDSLMSQSHAPHSLHPQKSHLPASHGPQMHGHPRDNYSHPNKRHFSNADRGDWQRERKFNYGSGNSNPSWGSDRHHQYEQHWYKDHHYGDRRHMDSHRSGSYRPNNLSRKRPYDQYSSDRDHRGHRDYYDRSCC</sequence>
<dbReference type="RefSeq" id="XP_023384777.1">
    <property type="nucleotide sequence ID" value="XM_023529009.1"/>
</dbReference>
<accession>A0A6P6CBJ4</accession>
<protein>
    <submittedName>
        <fullName evidence="3">Chromodomain-helicase-DNA-binding protein 2-like</fullName>
    </submittedName>
</protein>
<dbReference type="PANTHER" id="PTHR21765">
    <property type="entry name" value="SIMILAR TO CHROMODOMAIN-HELICASE-DNA-BINDING PROTEIN 1 (CHD-1)"/>
    <property type="match status" value="1"/>
</dbReference>
<name>A0A6P6CBJ4_PTEVA</name>
<feature type="compositionally biased region" description="Polar residues" evidence="1">
    <location>
        <begin position="94"/>
        <end position="107"/>
    </location>
</feature>
<evidence type="ECO:0000256" key="1">
    <source>
        <dbReference type="SAM" id="MobiDB-lite"/>
    </source>
</evidence>
<gene>
    <name evidence="3" type="primary">LOC111738055</name>
</gene>
<dbReference type="GeneID" id="111738055"/>
<dbReference type="PANTHER" id="PTHR21765:SF1">
    <property type="entry name" value="CHD1 HELICAL C-TERMINAL DOMAIN CONTAINING PROTEIN 1"/>
    <property type="match status" value="1"/>
</dbReference>
<feature type="region of interest" description="Disordered" evidence="1">
    <location>
        <begin position="187"/>
        <end position="231"/>
    </location>
</feature>